<dbReference type="Pfam" id="PF00623">
    <property type="entry name" value="RNA_pol_Rpb1_2"/>
    <property type="match status" value="1"/>
</dbReference>
<dbReference type="PANTHER" id="PTHR19376:SF11">
    <property type="entry name" value="DNA-DIRECTED RNA POLYMERASE I SUBUNIT RPA1"/>
    <property type="match status" value="1"/>
</dbReference>
<dbReference type="GO" id="GO:0006351">
    <property type="term" value="P:DNA-templated transcription"/>
    <property type="evidence" value="ECO:0007669"/>
    <property type="project" value="InterPro"/>
</dbReference>
<keyword evidence="6" id="KW-0479">Metal-binding</keyword>
<keyword evidence="10" id="KW-0539">Nucleus</keyword>
<dbReference type="Pfam" id="PF04997">
    <property type="entry name" value="RNA_pol_Rpb1_1"/>
    <property type="match status" value="1"/>
</dbReference>
<dbReference type="InterPro" id="IPR045867">
    <property type="entry name" value="DNA-dir_RpoC_beta_prime"/>
</dbReference>
<evidence type="ECO:0000313" key="15">
    <source>
        <dbReference type="Proteomes" id="UP000051530"/>
    </source>
</evidence>
<evidence type="ECO:0000256" key="5">
    <source>
        <dbReference type="ARBA" id="ARBA00022695"/>
    </source>
</evidence>
<dbReference type="InterPro" id="IPR042102">
    <property type="entry name" value="RNA_pol_Rpb1_3_sf"/>
</dbReference>
<keyword evidence="3 12" id="KW-0240">DNA-directed RNA polymerase</keyword>
<evidence type="ECO:0000256" key="11">
    <source>
        <dbReference type="ARBA" id="ARBA00048552"/>
    </source>
</evidence>
<gene>
    <name evidence="14" type="ORF">M153_1630002551</name>
</gene>
<comment type="function">
    <text evidence="12">DNA-dependent RNA polymerase catalyzes the transcription of DNA into RNA using the four ribonucleoside triphosphates as substrates.</text>
</comment>
<dbReference type="InterPro" id="IPR038120">
    <property type="entry name" value="Rpb1_funnel_sf"/>
</dbReference>
<dbReference type="OrthoDB" id="270392at2759"/>
<evidence type="ECO:0000256" key="12">
    <source>
        <dbReference type="RuleBase" id="RU004279"/>
    </source>
</evidence>
<dbReference type="Pfam" id="PF04983">
    <property type="entry name" value="RNA_pol_Rpb1_3"/>
    <property type="match status" value="1"/>
</dbReference>
<sequence>MLNFKATKIRLRFTESKVDEQPIFIPKTLDAMNLPIKHGLQDINLGPQSSEPSCSFCESNNFDCPGHFGSIDLHTMVLNPILFKYLLMILSASCSKCQKFSISNYDREMFANLDKEAFFQALKENISEKCIHCKFKKKIKKLNMKIIINDQYIQPSKIYQQIEQLYENDKIIFEKTNIDYRSFFIHKILIIPNRFRPLNVFDNQVFESSHNIHLAKIIKLNNLLKQEIENTLIEEENKTSAKKPGHKLKKILDEQDDAQKTEEKIQTETTHLMDEKLYFEIEKSFMAHNNGVNQNTDRNLNTLLDTLKKETVEKLNNVISALQSSIQHYYDSSEFPAKDKPPGIKQVLEKKEGLFRQNMMGKRVNFTARTVISADPFIAVDEIGIPVEIAKKLTFPEKVTPFNRKRLEKAVINGSKYPGAEFVIEKGQKRLLQFAKNRKIIARTLLKNNAIVHRHMATNDYVLVNRQPTLHKPSLMSHRVKILDDKTIRLHYVNCGSYNADFDGDEMNIHLCQSYVAMAEHSLSATHENFVLNGNVLRGLVQDYIAAIFQLTLKDTFFTRQEMQNLLISSGQSGFEIKNPAILRPKEFYTGKQLIQFILSAFGNVDYERKNKIPPAYWKISNNTVPIFDESKDSLKETRTFDDCESFVKIQSGIFIHGILDKSQVGATANSLIHHCGRTFSYKKANDLLSALCLTISKYLIGWGVSLGLSDLLLTKEANLKRSQILEKGVLHGDQLTKEVIALTSQTAQLDGKVQEVYLDANERANLNNIIKKKMHETTSAVSDLLIRSVIVPFPHNNMANIILSGAKGSIVNFSQISGLLGQQSLEGGRVPTLPNGRGLCTFTDLGVISNGFVINRFSTGLLPSSFFFHCQGGREGLIDTAVKTSIAGYLQRSLVAALENVKVDYDGSVKDTGLLQFVYGDDCKNPNYSSDINPDRVRMHPGESVGVLAAQAIGEPSTQMTLNTFHLAGCATNVTLGMPRLKEILMTGGKTKTRYLKGELLSEITNGSKNKNKTDNDSIVNFLQGFTKLPLSDVLFYHRASQSDGVEVVFVFNRDIPENIRNHFKTVFLKTLNKCSSSKDIIYEVRFDMTDQKAQTFSKDSESEDEKLPELPDYETLEDLEKDFAPEKTRESLTYSSISSIYSEDALRVQIATNQFESKNVIKIVLNKAVSVDQIIEKMLDTFFIVDSGIEDVSFMNDLVHIGGIDYHHMFVPIIARDQLPFSTFSDVKPEYAPLIPQMAELSEIFDFNTICSSDIQDTLEVLGVEAARTTIIREIKDLFAAFGITIDIRHLMLIADKLLYTGQYSAFNRHKMDGGFLRKMAFENTYGFLQKSFLFQDEDDLKDPSAQLVMGLPVRNGTGYFDIVDEETGKVLN</sequence>
<keyword evidence="4 12" id="KW-0808">Transferase</keyword>
<evidence type="ECO:0000256" key="7">
    <source>
        <dbReference type="ARBA" id="ARBA00022833"/>
    </source>
</evidence>
<evidence type="ECO:0000256" key="3">
    <source>
        <dbReference type="ARBA" id="ARBA00022478"/>
    </source>
</evidence>
<evidence type="ECO:0000256" key="8">
    <source>
        <dbReference type="ARBA" id="ARBA00022842"/>
    </source>
</evidence>
<dbReference type="GO" id="GO:0046872">
    <property type="term" value="F:metal ion binding"/>
    <property type="evidence" value="ECO:0007669"/>
    <property type="project" value="UniProtKB-KW"/>
</dbReference>
<dbReference type="CDD" id="cd01435">
    <property type="entry name" value="RNAP_I_RPA1_N"/>
    <property type="match status" value="1"/>
</dbReference>
<name>A0A0R0M6Y9_9MICR</name>
<evidence type="ECO:0000313" key="14">
    <source>
        <dbReference type="EMBL" id="KRH94704.1"/>
    </source>
</evidence>
<evidence type="ECO:0000256" key="10">
    <source>
        <dbReference type="ARBA" id="ARBA00023242"/>
    </source>
</evidence>
<evidence type="ECO:0000256" key="4">
    <source>
        <dbReference type="ARBA" id="ARBA00022679"/>
    </source>
</evidence>
<keyword evidence="5 12" id="KW-0548">Nucleotidyltransferase</keyword>
<comment type="similarity">
    <text evidence="2 12">Belongs to the RNA polymerase beta' chain family.</text>
</comment>
<dbReference type="EC" id="2.7.7.6" evidence="12"/>
<dbReference type="FunFam" id="2.40.40.20:FF:000019">
    <property type="entry name" value="DNA-directed RNA polymerase II subunit RPB1"/>
    <property type="match status" value="1"/>
</dbReference>
<dbReference type="InterPro" id="IPR007083">
    <property type="entry name" value="RNA_pol_Rpb1_4"/>
</dbReference>
<dbReference type="InterPro" id="IPR015699">
    <property type="entry name" value="DNA-dir_RNA_pol1_lsu_N"/>
</dbReference>
<dbReference type="InterPro" id="IPR044893">
    <property type="entry name" value="RNA_pol_Rpb1_clamp_domain"/>
</dbReference>
<comment type="caution">
    <text evidence="14">The sequence shown here is derived from an EMBL/GenBank/DDBJ whole genome shotgun (WGS) entry which is preliminary data.</text>
</comment>
<dbReference type="Gene3D" id="4.10.860.120">
    <property type="entry name" value="RNA polymerase II, clamp domain"/>
    <property type="match status" value="1"/>
</dbReference>
<keyword evidence="8" id="KW-0460">Magnesium</keyword>
<dbReference type="InterPro" id="IPR006592">
    <property type="entry name" value="RNA_pol_N"/>
</dbReference>
<keyword evidence="15" id="KW-1185">Reference proteome</keyword>
<keyword evidence="9 12" id="KW-0804">Transcription</keyword>
<dbReference type="EMBL" id="LGUB01000039">
    <property type="protein sequence ID" value="KRH94704.1"/>
    <property type="molecule type" value="Genomic_DNA"/>
</dbReference>
<dbReference type="InterPro" id="IPR007066">
    <property type="entry name" value="RNA_pol_Rpb1_3"/>
</dbReference>
<dbReference type="Pfam" id="PF04998">
    <property type="entry name" value="RNA_pol_Rpb1_5"/>
    <property type="match status" value="1"/>
</dbReference>
<dbReference type="VEuPathDB" id="MicrosporidiaDB:M153_1630002551"/>
<dbReference type="InterPro" id="IPR007080">
    <property type="entry name" value="RNA_pol_Rpb1_1"/>
</dbReference>
<dbReference type="InterPro" id="IPR000722">
    <property type="entry name" value="RNA_pol_asu"/>
</dbReference>
<evidence type="ECO:0000256" key="6">
    <source>
        <dbReference type="ARBA" id="ARBA00022723"/>
    </source>
</evidence>
<evidence type="ECO:0000256" key="2">
    <source>
        <dbReference type="ARBA" id="ARBA00006460"/>
    </source>
</evidence>
<dbReference type="Gene3D" id="3.30.1490.180">
    <property type="entry name" value="RNA polymerase ii"/>
    <property type="match status" value="1"/>
</dbReference>
<comment type="catalytic activity">
    <reaction evidence="11 12">
        <text>RNA(n) + a ribonucleoside 5'-triphosphate = RNA(n+1) + diphosphate</text>
        <dbReference type="Rhea" id="RHEA:21248"/>
        <dbReference type="Rhea" id="RHEA-COMP:14527"/>
        <dbReference type="Rhea" id="RHEA-COMP:17342"/>
        <dbReference type="ChEBI" id="CHEBI:33019"/>
        <dbReference type="ChEBI" id="CHEBI:61557"/>
        <dbReference type="ChEBI" id="CHEBI:140395"/>
        <dbReference type="EC" id="2.7.7.6"/>
    </reaction>
</comment>
<protein>
    <recommendedName>
        <fullName evidence="12">DNA-directed RNA polymerase subunit</fullName>
        <ecNumber evidence="12">2.7.7.6</ecNumber>
    </recommendedName>
</protein>
<keyword evidence="7" id="KW-0862">Zinc</keyword>
<dbReference type="Gene3D" id="1.10.132.30">
    <property type="match status" value="1"/>
</dbReference>
<dbReference type="GO" id="GO:0005736">
    <property type="term" value="C:RNA polymerase I complex"/>
    <property type="evidence" value="ECO:0007669"/>
    <property type="project" value="TreeGrafter"/>
</dbReference>
<dbReference type="Gene3D" id="1.10.274.100">
    <property type="entry name" value="RNA polymerase Rpb1, domain 3"/>
    <property type="match status" value="1"/>
</dbReference>
<dbReference type="InterPro" id="IPR007081">
    <property type="entry name" value="RNA_pol_Rpb1_5"/>
</dbReference>
<dbReference type="SMART" id="SM00663">
    <property type="entry name" value="RPOLA_N"/>
    <property type="match status" value="1"/>
</dbReference>
<reference evidence="14 15" key="1">
    <citation type="submission" date="2015-07" db="EMBL/GenBank/DDBJ databases">
        <title>The genome of Pseudoloma neurophilia, a relevant intracellular parasite of the zebrafish.</title>
        <authorList>
            <person name="Ndikumana S."/>
            <person name="Pelin A."/>
            <person name="Sanders J."/>
            <person name="Corradi N."/>
        </authorList>
    </citation>
    <scope>NUCLEOTIDE SEQUENCE [LARGE SCALE GENOMIC DNA]</scope>
    <source>
        <strain evidence="14 15">MK1</strain>
    </source>
</reference>
<evidence type="ECO:0000256" key="9">
    <source>
        <dbReference type="ARBA" id="ARBA00023163"/>
    </source>
</evidence>
<evidence type="ECO:0000256" key="1">
    <source>
        <dbReference type="ARBA" id="ARBA00004123"/>
    </source>
</evidence>
<dbReference type="Proteomes" id="UP000051530">
    <property type="component" value="Unassembled WGS sequence"/>
</dbReference>
<dbReference type="GO" id="GO:0003677">
    <property type="term" value="F:DNA binding"/>
    <property type="evidence" value="ECO:0007669"/>
    <property type="project" value="InterPro"/>
</dbReference>
<comment type="subcellular location">
    <subcellularLocation>
        <location evidence="1">Nucleus</location>
    </subcellularLocation>
</comment>
<dbReference type="Pfam" id="PF05000">
    <property type="entry name" value="RNA_pol_Rpb1_4"/>
    <property type="match status" value="1"/>
</dbReference>
<dbReference type="Gene3D" id="6.10.250.2940">
    <property type="match status" value="1"/>
</dbReference>
<organism evidence="14 15">
    <name type="scientific">Pseudoloma neurophilia</name>
    <dbReference type="NCBI Taxonomy" id="146866"/>
    <lineage>
        <taxon>Eukaryota</taxon>
        <taxon>Fungi</taxon>
        <taxon>Fungi incertae sedis</taxon>
        <taxon>Microsporidia</taxon>
        <taxon>Pseudoloma</taxon>
    </lineage>
</organism>
<evidence type="ECO:0000259" key="13">
    <source>
        <dbReference type="SMART" id="SM00663"/>
    </source>
</evidence>
<dbReference type="SUPFAM" id="SSF64484">
    <property type="entry name" value="beta and beta-prime subunits of DNA dependent RNA-polymerase"/>
    <property type="match status" value="1"/>
</dbReference>
<accession>A0A0R0M6Y9</accession>
<dbReference type="PANTHER" id="PTHR19376">
    <property type="entry name" value="DNA-DIRECTED RNA POLYMERASE"/>
    <property type="match status" value="1"/>
</dbReference>
<feature type="domain" description="RNA polymerase N-terminal" evidence="13">
    <location>
        <begin position="181"/>
        <end position="552"/>
    </location>
</feature>
<dbReference type="Gene3D" id="2.40.40.20">
    <property type="match status" value="1"/>
</dbReference>
<dbReference type="GO" id="GO:0003899">
    <property type="term" value="F:DNA-directed RNA polymerase activity"/>
    <property type="evidence" value="ECO:0007669"/>
    <property type="project" value="UniProtKB-EC"/>
</dbReference>
<proteinExistence type="inferred from homology"/>